<dbReference type="EMBL" id="JH658740">
    <property type="protein sequence ID" value="EXK76287.1"/>
    <property type="molecule type" value="Genomic_DNA"/>
</dbReference>
<organism evidence="1 2">
    <name type="scientific">Fusarium oxysporum f. sp. raphani 54005</name>
    <dbReference type="NCBI Taxonomy" id="1089458"/>
    <lineage>
        <taxon>Eukaryota</taxon>
        <taxon>Fungi</taxon>
        <taxon>Dikarya</taxon>
        <taxon>Ascomycota</taxon>
        <taxon>Pezizomycotina</taxon>
        <taxon>Sordariomycetes</taxon>
        <taxon>Hypocreomycetidae</taxon>
        <taxon>Hypocreales</taxon>
        <taxon>Nectriaceae</taxon>
        <taxon>Fusarium</taxon>
        <taxon>Fusarium oxysporum species complex</taxon>
    </lineage>
</organism>
<reference evidence="1 2" key="1">
    <citation type="submission" date="2011-11" db="EMBL/GenBank/DDBJ databases">
        <title>The Genome Sequence of Fusarium oxysporum PHW815.</title>
        <authorList>
            <consortium name="The Broad Institute Genome Sequencing Platform"/>
            <person name="Ma L.-J."/>
            <person name="Gale L.R."/>
            <person name="Schwartz D.C."/>
            <person name="Zhou S."/>
            <person name="Corby-Kistler H."/>
            <person name="Young S.K."/>
            <person name="Zeng Q."/>
            <person name="Gargeya S."/>
            <person name="Fitzgerald M."/>
            <person name="Haas B."/>
            <person name="Abouelleil A."/>
            <person name="Alvarado L."/>
            <person name="Arachchi H.M."/>
            <person name="Berlin A."/>
            <person name="Brown A."/>
            <person name="Chapman S.B."/>
            <person name="Chen Z."/>
            <person name="Dunbar C."/>
            <person name="Freedman E."/>
            <person name="Gearin G."/>
            <person name="Goldberg J."/>
            <person name="Griggs A."/>
            <person name="Gujja S."/>
            <person name="Heiman D."/>
            <person name="Howarth C."/>
            <person name="Larson L."/>
            <person name="Lui A."/>
            <person name="MacDonald P.J.P."/>
            <person name="Montmayeur A."/>
            <person name="Murphy C."/>
            <person name="Neiman D."/>
            <person name="Pearson M."/>
            <person name="Priest M."/>
            <person name="Roberts A."/>
            <person name="Saif S."/>
            <person name="Shea T."/>
            <person name="Shenoy N."/>
            <person name="Sisk P."/>
            <person name="Stolte C."/>
            <person name="Sykes S."/>
            <person name="Wortman J."/>
            <person name="Nusbaum C."/>
            <person name="Birren B."/>
        </authorList>
    </citation>
    <scope>NUCLEOTIDE SEQUENCE [LARGE SCALE GENOMIC DNA]</scope>
    <source>
        <strain evidence="1 2">54005</strain>
    </source>
</reference>
<evidence type="ECO:0000313" key="1">
    <source>
        <dbReference type="EMBL" id="EXK76287.1"/>
    </source>
</evidence>
<dbReference type="HOGENOM" id="CLU_3384847_0_0_1"/>
<gene>
    <name evidence="1" type="ORF">FOQG_18970</name>
</gene>
<protein>
    <submittedName>
        <fullName evidence="1">Uncharacterized protein</fullName>
    </submittedName>
</protein>
<dbReference type="Proteomes" id="UP000030663">
    <property type="component" value="Unassembled WGS sequence"/>
</dbReference>
<dbReference type="AlphaFoldDB" id="X0C0G2"/>
<sequence>MFAQTSSHMRPTLLFDNRYSKGCHAPCIAVRLR</sequence>
<proteinExistence type="predicted"/>
<accession>X0C0G2</accession>
<evidence type="ECO:0000313" key="2">
    <source>
        <dbReference type="Proteomes" id="UP000030663"/>
    </source>
</evidence>
<keyword evidence="2" id="KW-1185">Reference proteome</keyword>
<name>X0C0G2_FUSOX</name>